<keyword evidence="1" id="KW-0808">Transferase</keyword>
<dbReference type="GO" id="GO:0016301">
    <property type="term" value="F:kinase activity"/>
    <property type="evidence" value="ECO:0007669"/>
    <property type="project" value="UniProtKB-KW"/>
</dbReference>
<dbReference type="Proteomes" id="UP001166291">
    <property type="component" value="Unassembled WGS sequence"/>
</dbReference>
<dbReference type="EMBL" id="JAHWDQ010000001">
    <property type="protein sequence ID" value="MBW2939236.1"/>
    <property type="molecule type" value="Genomic_DNA"/>
</dbReference>
<dbReference type="PIRSF" id="PIRSF016907">
    <property type="entry name" value="Kin_ATP-NAD"/>
    <property type="match status" value="1"/>
</dbReference>
<keyword evidence="1" id="KW-0418">Kinase</keyword>
<gene>
    <name evidence="1" type="ORF">KXJ70_00490</name>
</gene>
<evidence type="ECO:0000313" key="1">
    <source>
        <dbReference type="EMBL" id="MBW2939236.1"/>
    </source>
</evidence>
<sequence length="381" mass="40322">MFKLGIVVNPFAGLGGPMAMKGSDGLDLSRVHAEDLGRSAARALRCLERIAESGIEELTVYGFAGLMSAQSAANDVPRIAGLPFISVGQPADPNLTTKVDTQEAAQAIVKAGVDLLLFVGGDGTARDIFTAVGTRIPCLGVPAGVKMHSGVYAVSPESAADIVVALITGKLVEVSQQEVRDIDEEAFRAGTVRSKYFGELTVPIIGGFLQHVKAGGREQKELVLADIADHIIEEMDPESLYVVGPGSTTAAIMAQLGLDNTLLGVDLIANFELQASDVNAKLLMQAITDHQGPLKAVITAIGGQGHILGRGNQQLTPAIIRRIGRDNFIIVATKTKITELNGRPLLVDSNDPDVDREWQGFIKVVTGYRDSVMYRVSASGE</sequence>
<dbReference type="InterPro" id="IPR002504">
    <property type="entry name" value="NADK"/>
</dbReference>
<evidence type="ECO:0000313" key="2">
    <source>
        <dbReference type="Proteomes" id="UP001166291"/>
    </source>
</evidence>
<dbReference type="RefSeq" id="WP_219041510.1">
    <property type="nucleotide sequence ID" value="NZ_JAHWDQ010000001.1"/>
</dbReference>
<protein>
    <submittedName>
        <fullName evidence="1">ATP-NAD kinase family protein</fullName>
    </submittedName>
</protein>
<dbReference type="Pfam" id="PF20143">
    <property type="entry name" value="NAD_kinase_C"/>
    <property type="match status" value="1"/>
</dbReference>
<proteinExistence type="predicted"/>
<dbReference type="InterPro" id="IPR039065">
    <property type="entry name" value="AcoX-like"/>
</dbReference>
<comment type="caution">
    <text evidence="1">The sequence shown here is derived from an EMBL/GenBank/DDBJ whole genome shotgun (WGS) entry which is preliminary data.</text>
</comment>
<name>A0ABS6VNE8_9GAMM</name>
<keyword evidence="2" id="KW-1185">Reference proteome</keyword>
<dbReference type="InterPro" id="IPR011386">
    <property type="entry name" value="Put_ATP-NAD_kin"/>
</dbReference>
<dbReference type="PANTHER" id="PTHR40697:SF2">
    <property type="entry name" value="ATP-NAD KINASE-RELATED"/>
    <property type="match status" value="1"/>
</dbReference>
<accession>A0ABS6VNE8</accession>
<organism evidence="1 2">
    <name type="scientific">Zhongshania aquimaris</name>
    <dbReference type="NCBI Taxonomy" id="2857107"/>
    <lineage>
        <taxon>Bacteria</taxon>
        <taxon>Pseudomonadati</taxon>
        <taxon>Pseudomonadota</taxon>
        <taxon>Gammaproteobacteria</taxon>
        <taxon>Cellvibrionales</taxon>
        <taxon>Spongiibacteraceae</taxon>
        <taxon>Zhongshania</taxon>
    </lineage>
</organism>
<dbReference type="PANTHER" id="PTHR40697">
    <property type="entry name" value="ACETOIN CATABOLISM PROTEIN X"/>
    <property type="match status" value="1"/>
</dbReference>
<reference evidence="1" key="1">
    <citation type="submission" date="2021-07" db="EMBL/GenBank/DDBJ databases">
        <title>Zhongshania sp. CAU 1632 isolated from seawater.</title>
        <authorList>
            <person name="Kim W."/>
        </authorList>
    </citation>
    <scope>NUCLEOTIDE SEQUENCE</scope>
    <source>
        <strain evidence="1">CAU 1632</strain>
    </source>
</reference>
<dbReference type="Pfam" id="PF01513">
    <property type="entry name" value="NAD_kinase"/>
    <property type="match status" value="1"/>
</dbReference>